<organism evidence="1 2">
    <name type="scientific">Halogranum salarium B-1</name>
    <dbReference type="NCBI Taxonomy" id="1210908"/>
    <lineage>
        <taxon>Archaea</taxon>
        <taxon>Methanobacteriati</taxon>
        <taxon>Methanobacteriota</taxon>
        <taxon>Stenosarchaea group</taxon>
        <taxon>Halobacteria</taxon>
        <taxon>Halobacteriales</taxon>
        <taxon>Haloferacaceae</taxon>
    </lineage>
</organism>
<comment type="caution">
    <text evidence="1">The sequence shown here is derived from an EMBL/GenBank/DDBJ whole genome shotgun (WGS) entry which is preliminary data.</text>
</comment>
<accession>J3JDD5</accession>
<name>J3JDD5_9EURY</name>
<evidence type="ECO:0000313" key="1">
    <source>
        <dbReference type="EMBL" id="EJN57394.1"/>
    </source>
</evidence>
<sequence>MGWLFARLFTADETVVHECRQCGATLDNADESCSACESTDVSTYRF</sequence>
<protein>
    <recommendedName>
        <fullName evidence="3">Small CPxCG-related zinc finger protein</fullName>
    </recommendedName>
</protein>
<dbReference type="Proteomes" id="UP000007813">
    <property type="component" value="Unassembled WGS sequence"/>
</dbReference>
<evidence type="ECO:0000313" key="2">
    <source>
        <dbReference type="Proteomes" id="UP000007813"/>
    </source>
</evidence>
<gene>
    <name evidence="1" type="ORF">HSB1_43570</name>
</gene>
<reference evidence="1 2" key="1">
    <citation type="journal article" date="2012" name="J. Bacteriol.">
        <title>Draft Genome Sequence of the Extremely Halophilic Archaeon Halogranum salarium B-1T.</title>
        <authorList>
            <person name="Kim K.K."/>
            <person name="Lee K.C."/>
            <person name="Lee J.S."/>
        </authorList>
    </citation>
    <scope>NUCLEOTIDE SEQUENCE [LARGE SCALE GENOMIC DNA]</scope>
    <source>
        <strain evidence="1 2">B-1</strain>
    </source>
</reference>
<dbReference type="EMBL" id="ALJD01000014">
    <property type="protein sequence ID" value="EJN57394.1"/>
    <property type="molecule type" value="Genomic_DNA"/>
</dbReference>
<dbReference type="AlphaFoldDB" id="J3JDD5"/>
<proteinExistence type="predicted"/>
<evidence type="ECO:0008006" key="3">
    <source>
        <dbReference type="Google" id="ProtNLM"/>
    </source>
</evidence>